<dbReference type="AlphaFoldDB" id="A0A840D623"/>
<accession>A0A840D623</accession>
<evidence type="ECO:0000313" key="1">
    <source>
        <dbReference type="EMBL" id="MBB4044944.1"/>
    </source>
</evidence>
<organism evidence="1 2">
    <name type="scientific">Bacteroides reticulotermitis</name>
    <dbReference type="NCBI Taxonomy" id="1133319"/>
    <lineage>
        <taxon>Bacteria</taxon>
        <taxon>Pseudomonadati</taxon>
        <taxon>Bacteroidota</taxon>
        <taxon>Bacteroidia</taxon>
        <taxon>Bacteroidales</taxon>
        <taxon>Bacteroidaceae</taxon>
        <taxon>Bacteroides</taxon>
    </lineage>
</organism>
<name>A0A840D623_9BACE</name>
<evidence type="ECO:0000313" key="2">
    <source>
        <dbReference type="Proteomes" id="UP000560658"/>
    </source>
</evidence>
<dbReference type="Proteomes" id="UP000560658">
    <property type="component" value="Unassembled WGS sequence"/>
</dbReference>
<dbReference type="RefSeq" id="WP_044160672.1">
    <property type="nucleotide sequence ID" value="NZ_JACIER010000011.1"/>
</dbReference>
<reference evidence="1" key="1">
    <citation type="submission" date="2020-08" db="EMBL/GenBank/DDBJ databases">
        <title>Genomic Encyclopedia of Type Strains, Phase IV (KMG-IV): sequencing the most valuable type-strain genomes for metagenomic binning, comparative biology and taxonomic classification.</title>
        <authorList>
            <person name="Goeker M."/>
        </authorList>
    </citation>
    <scope>NUCLEOTIDE SEQUENCE [LARGE SCALE GENOMIC DNA]</scope>
    <source>
        <strain evidence="1">DSM 105720</strain>
    </source>
</reference>
<dbReference type="InterPro" id="IPR036525">
    <property type="entry name" value="Tubulin/FtsZ_GTPase_sf"/>
</dbReference>
<dbReference type="EMBL" id="JACIER010000011">
    <property type="protein sequence ID" value="MBB4044944.1"/>
    <property type="molecule type" value="Genomic_DNA"/>
</dbReference>
<sequence length="1014" mass="114876">MDIKENHILVGLGGTGGKILKAFRKRLYQEYNADDRAGLPVGYVYIDSTREMMQPNDVTFRVLGQDASFNESEFVFIKGVDLHSVFSNPSGFPGLKGFIGDPEVMQKTIGSVDAAAAQKRRAGRILFGSSVQSYINTLKGQYTKVKAISSTTSLNIHIFTGLAGGTGSGSIIDVIAQTRNEYRDANIVLYCMVPEHTPPGSSDAGRYHANGYAALLEINALMTKKYMPYDVTGINERVPLEHLKKVVDSCILYSNENENGLTVESHKQLPIIVSDFLYNRIFLTQNDTTEEFLRAYSLENIEDFRNENSEKVKEGVVDIVRSKAFSSFGIKRVVIPEEEIVEYFTYSFGRQALLQLRFNNWNDDMGFRDTPANIDFHSFVKEAEQLERWRLTDKHLTLDKPILESDQKKWNSFADYWGGVIPVWTEEASRQKIPLNELEKYCSEGYDKFFRKVGVKNFFEGKTQAKEEHANEICTLIEQYMFDKWCTGDLSLYNLCQLIDRIIESTDLRRKECEGNISSWNQTIEQLEKAKAMSQLDWSSKGFIGGLLSKNKLVQTHATIMQQMYIKKSEVEGLHFAVSMLGVLLNKLNGLRGRIERFVNVINEALDDADKQIGGRCQDQGAISNLQETIIRFYDNSAVQKFTKDVVKDKNRQKSISDEFRQELVKMIGSDQTFARANAAISTDNITTLLDTIVRRKSIIIHDEILIENNEKLINRNILEQLNEQYRSDDDLRAFAKKIIEQSGVFLTFSPTENNRAIKNNPIPQPGLNIDRKIVLINLPKAEGNEQIQKFAGKLKDALINAVTGGVQVKVDMNGVLKNEMTIACITYCFPIRVLKELPFMKEKYDYLVTNPNEARQNRTVLHTEGTGESFPSLFVANDILPSELRKIYTPYLILAYALGIIKYADKQDGTGLSAYGTVEEDALGLEVLEPMADKFIDIPFCDKFKEEFGEDLKAKFATALKADYLHVEKRKMLVTEIQGLIKNVILPECGNNQGTEQFLFFKDAALQAIELVK</sequence>
<dbReference type="SUPFAM" id="SSF52490">
    <property type="entry name" value="Tubulin nucleotide-binding domain-like"/>
    <property type="match status" value="1"/>
</dbReference>
<dbReference type="Gene3D" id="3.40.50.1440">
    <property type="entry name" value="Tubulin/FtsZ, GTPase domain"/>
    <property type="match status" value="1"/>
</dbReference>
<evidence type="ECO:0008006" key="3">
    <source>
        <dbReference type="Google" id="ProtNLM"/>
    </source>
</evidence>
<gene>
    <name evidence="1" type="ORF">GGR06_002746</name>
</gene>
<dbReference type="Pfam" id="PF13809">
    <property type="entry name" value="Tubulin_2"/>
    <property type="match status" value="1"/>
</dbReference>
<protein>
    <recommendedName>
        <fullName evidence="3">Tubulin like</fullName>
    </recommendedName>
</protein>
<comment type="caution">
    <text evidence="1">The sequence shown here is derived from an EMBL/GenBank/DDBJ whole genome shotgun (WGS) entry which is preliminary data.</text>
</comment>
<dbReference type="InterPro" id="IPR025904">
    <property type="entry name" value="Tubulin-like"/>
</dbReference>
<keyword evidence="2" id="KW-1185">Reference proteome</keyword>
<proteinExistence type="predicted"/>